<dbReference type="Proteomes" id="UP000074072">
    <property type="component" value="Unassembled WGS sequence"/>
</dbReference>
<protein>
    <submittedName>
        <fullName evidence="1">Uncharacterized protein</fullName>
    </submittedName>
</protein>
<accession>A0A147J1V8</accession>
<dbReference type="PATRIC" id="fig|33051.4.peg.1169"/>
<dbReference type="EMBL" id="LDTE01000016">
    <property type="protein sequence ID" value="KTW02277.1"/>
    <property type="molecule type" value="Genomic_DNA"/>
</dbReference>
<proteinExistence type="predicted"/>
<reference evidence="1 2" key="1">
    <citation type="journal article" date="2016" name="Front. Microbiol.">
        <title>Genomic Resource of Rice Seed Associated Bacteria.</title>
        <authorList>
            <person name="Midha S."/>
            <person name="Bansal K."/>
            <person name="Sharma S."/>
            <person name="Kumar N."/>
            <person name="Patil P.P."/>
            <person name="Chaudhry V."/>
            <person name="Patil P.B."/>
        </authorList>
    </citation>
    <scope>NUCLEOTIDE SEQUENCE [LARGE SCALE GENOMIC DNA]</scope>
    <source>
        <strain evidence="1 2">SB4</strain>
    </source>
</reference>
<evidence type="ECO:0000313" key="1">
    <source>
        <dbReference type="EMBL" id="KTW02277.1"/>
    </source>
</evidence>
<dbReference type="AlphaFoldDB" id="A0A147J1V8"/>
<comment type="caution">
    <text evidence="1">The sequence shown here is derived from an EMBL/GenBank/DDBJ whole genome shotgun (WGS) entry which is preliminary data.</text>
</comment>
<organism evidence="1 2">
    <name type="scientific">Sphingomonas sanguinis</name>
    <dbReference type="NCBI Taxonomy" id="33051"/>
    <lineage>
        <taxon>Bacteria</taxon>
        <taxon>Pseudomonadati</taxon>
        <taxon>Pseudomonadota</taxon>
        <taxon>Alphaproteobacteria</taxon>
        <taxon>Sphingomonadales</taxon>
        <taxon>Sphingomonadaceae</taxon>
        <taxon>Sphingomonas</taxon>
    </lineage>
</organism>
<name>A0A147J1V8_9SPHN</name>
<evidence type="ECO:0000313" key="2">
    <source>
        <dbReference type="Proteomes" id="UP000074072"/>
    </source>
</evidence>
<gene>
    <name evidence="1" type="ORF">SB4_03710</name>
</gene>
<sequence>MGKAFAVDDAAIVAGGEASEMLEAAKASLDLVAMLLDGDMMEDGNLRRRWDEITAAAFIPAIQSRKSLPSSTLAAGTAPACGPSSRLEAEAMSLACPAVMSSRKGRPNVSADM</sequence>